<accession>A0A3S4HH66</accession>
<gene>
    <name evidence="1" type="ORF">NCTC11214_00212</name>
</gene>
<protein>
    <submittedName>
        <fullName evidence="1">Uncharacterized protein</fullName>
    </submittedName>
</protein>
<sequence>MAVVLMFHSQLTVISPCAVFFILSWAAVPPWGWFHQRVAEEQTLAGVTRNSPNILNIR</sequence>
<dbReference type="Proteomes" id="UP000281391">
    <property type="component" value="Chromosome"/>
</dbReference>
<reference evidence="1 2" key="1">
    <citation type="submission" date="2018-12" db="EMBL/GenBank/DDBJ databases">
        <authorList>
            <consortium name="Pathogen Informatics"/>
        </authorList>
    </citation>
    <scope>NUCLEOTIDE SEQUENCE [LARGE SCALE GENOMIC DNA]</scope>
    <source>
        <strain evidence="1 2">NCTC11214</strain>
    </source>
</reference>
<dbReference type="KEGG" id="sof:NCTC11214_00212"/>
<organism evidence="1 2">
    <name type="scientific">Serratia odorifera</name>
    <dbReference type="NCBI Taxonomy" id="618"/>
    <lineage>
        <taxon>Bacteria</taxon>
        <taxon>Pseudomonadati</taxon>
        <taxon>Pseudomonadota</taxon>
        <taxon>Gammaproteobacteria</taxon>
        <taxon>Enterobacterales</taxon>
        <taxon>Yersiniaceae</taxon>
        <taxon>Serratia</taxon>
    </lineage>
</organism>
<dbReference type="AlphaFoldDB" id="A0A3S4HH66"/>
<evidence type="ECO:0000313" key="1">
    <source>
        <dbReference type="EMBL" id="VDZ51455.1"/>
    </source>
</evidence>
<dbReference type="EMBL" id="LR134117">
    <property type="protein sequence ID" value="VDZ51455.1"/>
    <property type="molecule type" value="Genomic_DNA"/>
</dbReference>
<proteinExistence type="predicted"/>
<evidence type="ECO:0000313" key="2">
    <source>
        <dbReference type="Proteomes" id="UP000281391"/>
    </source>
</evidence>
<name>A0A3S4HH66_SEROD</name>